<evidence type="ECO:0000313" key="3">
    <source>
        <dbReference type="Proteomes" id="UP001057375"/>
    </source>
</evidence>
<sequence length="695" mass="78789">EEAEEADETDESGESGEVDATKAEEEDSDPYLDDEGEKAKEVDVVQERDMVPDENEIPEGQREGDLREEAKEADSIGETMVDENEIPEDQDEGKEEHDQRRRPRKVELDKKEEVTEEEEEEEEEEKKSDGEKEEEKEEEKPEFTPSQMKLIKGNIKEMTKLINSQIDDMQSERLPDEVGPRMPMFSFINSGMILTGKNLTTKSLIRTFMNHCDRKTIGPKVYLSRSAQQMEALRNPESGVVPSPNWEGFQFSLNCWRGFWSNCCSNCYDEDYGTKILHRILEKKTREDPLHIHIAILGNPMDYHAGEPMAEASIIRLSIPRASSLALVPASQRTSPGFLLSALKISPTPRLMAMLARIALPETPSLGSSPNMQRSSINTCYFYGEKERKHNCPFKCSFEDAIGLALCEKMLHESLKISPTPRLMAMLARIALPETPSLGSSPNMQRSSINTCYFYGEKERKHNCPFKCSFEDAIGLALCEKMLHECLYAQQFSPQNLSLDPGTFKSLDEAADRCQKEYIPTYRIIADIITSWKLIAQGHESYPSTNIHSFISPTVFVPIGMAFFKFLSSKPKTKSVAQKTYLNNVRATYEALMDTLFPGEETIQCEVGVREKRACSGFICVQIREEHASPYGQILPLNKVGFIASVKKRNRYTPRLYDVVRCYGIDPSAFDEQGSSDLLTNYMDFDSTIYSKLMG</sequence>
<feature type="compositionally biased region" description="Acidic residues" evidence="1">
    <location>
        <begin position="80"/>
        <end position="93"/>
    </location>
</feature>
<feature type="non-terminal residue" evidence="2">
    <location>
        <position position="1"/>
    </location>
</feature>
<comment type="caution">
    <text evidence="2">The sequence shown here is derived from an EMBL/GenBank/DDBJ whole genome shotgun (WGS) entry which is preliminary data.</text>
</comment>
<reference evidence="2" key="1">
    <citation type="submission" date="2022-03" db="EMBL/GenBank/DDBJ databases">
        <title>Draft genome sequence of Aduncisulcus paluster, a free-living microaerophilic Fornicata.</title>
        <authorList>
            <person name="Yuyama I."/>
            <person name="Kume K."/>
            <person name="Tamura T."/>
            <person name="Inagaki Y."/>
            <person name="Hashimoto T."/>
        </authorList>
    </citation>
    <scope>NUCLEOTIDE SEQUENCE</scope>
    <source>
        <strain evidence="2">NY0171</strain>
    </source>
</reference>
<dbReference type="Proteomes" id="UP001057375">
    <property type="component" value="Unassembled WGS sequence"/>
</dbReference>
<organism evidence="2 3">
    <name type="scientific">Aduncisulcus paluster</name>
    <dbReference type="NCBI Taxonomy" id="2918883"/>
    <lineage>
        <taxon>Eukaryota</taxon>
        <taxon>Metamonada</taxon>
        <taxon>Carpediemonas-like organisms</taxon>
        <taxon>Aduncisulcus</taxon>
    </lineage>
</organism>
<accession>A0ABQ5KQB9</accession>
<feature type="compositionally biased region" description="Basic and acidic residues" evidence="1">
    <location>
        <begin position="37"/>
        <end position="51"/>
    </location>
</feature>
<feature type="compositionally biased region" description="Basic and acidic residues" evidence="1">
    <location>
        <begin position="59"/>
        <end position="74"/>
    </location>
</feature>
<gene>
    <name evidence="2" type="ORF">ADUPG1_007973</name>
</gene>
<evidence type="ECO:0000256" key="1">
    <source>
        <dbReference type="SAM" id="MobiDB-lite"/>
    </source>
</evidence>
<protein>
    <submittedName>
        <fullName evidence="2">Uncharacterized protein</fullName>
    </submittedName>
</protein>
<proteinExistence type="predicted"/>
<feature type="compositionally biased region" description="Acidic residues" evidence="1">
    <location>
        <begin position="24"/>
        <end position="36"/>
    </location>
</feature>
<feature type="compositionally biased region" description="Basic and acidic residues" evidence="1">
    <location>
        <begin position="94"/>
        <end position="113"/>
    </location>
</feature>
<feature type="compositionally biased region" description="Acidic residues" evidence="1">
    <location>
        <begin position="1"/>
        <end position="17"/>
    </location>
</feature>
<evidence type="ECO:0000313" key="2">
    <source>
        <dbReference type="EMBL" id="GKT34661.1"/>
    </source>
</evidence>
<dbReference type="EMBL" id="BQXS01010846">
    <property type="protein sequence ID" value="GKT34661.1"/>
    <property type="molecule type" value="Genomic_DNA"/>
</dbReference>
<keyword evidence="3" id="KW-1185">Reference proteome</keyword>
<name>A0ABQ5KQB9_9EUKA</name>
<feature type="region of interest" description="Disordered" evidence="1">
    <location>
        <begin position="1"/>
        <end position="148"/>
    </location>
</feature>
<feature type="compositionally biased region" description="Acidic residues" evidence="1">
    <location>
        <begin position="114"/>
        <end position="124"/>
    </location>
</feature>